<dbReference type="RefSeq" id="WP_203674478.1">
    <property type="nucleotide sequence ID" value="NZ_BONP01000013.1"/>
</dbReference>
<keyword evidence="3" id="KW-1185">Reference proteome</keyword>
<reference evidence="2 3" key="1">
    <citation type="submission" date="2021-01" db="EMBL/GenBank/DDBJ databases">
        <title>Whole genome shotgun sequence of Cellulomonas phragmiteti NBRC 110785.</title>
        <authorList>
            <person name="Komaki H."/>
            <person name="Tamura T."/>
        </authorList>
    </citation>
    <scope>NUCLEOTIDE SEQUENCE [LARGE SCALE GENOMIC DNA]</scope>
    <source>
        <strain evidence="2 3">NBRC 110785</strain>
    </source>
</reference>
<keyword evidence="1" id="KW-1133">Transmembrane helix</keyword>
<feature type="transmembrane region" description="Helical" evidence="1">
    <location>
        <begin position="27"/>
        <end position="46"/>
    </location>
</feature>
<protein>
    <recommendedName>
        <fullName evidence="4">Heliorhodopsin</fullName>
    </recommendedName>
</protein>
<keyword evidence="1" id="KW-0812">Transmembrane</keyword>
<proteinExistence type="predicted"/>
<organism evidence="2 3">
    <name type="scientific">Cellulomonas phragmiteti</name>
    <dbReference type="NCBI Taxonomy" id="478780"/>
    <lineage>
        <taxon>Bacteria</taxon>
        <taxon>Bacillati</taxon>
        <taxon>Actinomycetota</taxon>
        <taxon>Actinomycetes</taxon>
        <taxon>Micrococcales</taxon>
        <taxon>Cellulomonadaceae</taxon>
        <taxon>Cellulomonas</taxon>
    </lineage>
</organism>
<dbReference type="Pfam" id="PF18761">
    <property type="entry name" value="Heliorhodopsin"/>
    <property type="match status" value="1"/>
</dbReference>
<gene>
    <name evidence="2" type="ORF">Cph01nite_23840</name>
</gene>
<accession>A0ABQ4DMP8</accession>
<evidence type="ECO:0000313" key="2">
    <source>
        <dbReference type="EMBL" id="GIG40622.1"/>
    </source>
</evidence>
<dbReference type="Proteomes" id="UP000614741">
    <property type="component" value="Unassembled WGS sequence"/>
</dbReference>
<name>A0ABQ4DMP8_9CELL</name>
<feature type="transmembrane region" description="Helical" evidence="1">
    <location>
        <begin position="171"/>
        <end position="194"/>
    </location>
</feature>
<feature type="transmembrane region" description="Helical" evidence="1">
    <location>
        <begin position="140"/>
        <end position="159"/>
    </location>
</feature>
<dbReference type="InterPro" id="IPR041113">
    <property type="entry name" value="Heliorhodopsin"/>
</dbReference>
<keyword evidence="1" id="KW-0472">Membrane</keyword>
<feature type="transmembrane region" description="Helical" evidence="1">
    <location>
        <begin position="80"/>
        <end position="102"/>
    </location>
</feature>
<sequence>MATTRKPPTTHAPAGDLTPRFRALRRYNVIAAVAHAAQAAAVLALSNDFALPVTGTYLEGPPGTPGGERVEILDLPLGPAVAAFFALSALFHAIVASPWGFGRYTAGLAQGRNYVRWVEYSLSSTLMIVLIAQITGITDVAALLGIAGVNASMILFGWLQEKYHTPGDGGWLPFVFRCIAGVVPWLAILVYVVAPGSTSGAEPPGFVYGIIISIFLFFNVFALIQWLQYRPVGKFADYLRGERAYITASPVAKTLLAWQIFANTLVPS</sequence>
<evidence type="ECO:0000313" key="3">
    <source>
        <dbReference type="Proteomes" id="UP000614741"/>
    </source>
</evidence>
<evidence type="ECO:0000256" key="1">
    <source>
        <dbReference type="SAM" id="Phobius"/>
    </source>
</evidence>
<feature type="transmembrane region" description="Helical" evidence="1">
    <location>
        <begin position="206"/>
        <end position="227"/>
    </location>
</feature>
<evidence type="ECO:0008006" key="4">
    <source>
        <dbReference type="Google" id="ProtNLM"/>
    </source>
</evidence>
<dbReference type="EMBL" id="BONP01000013">
    <property type="protein sequence ID" value="GIG40622.1"/>
    <property type="molecule type" value="Genomic_DNA"/>
</dbReference>
<dbReference type="NCBIfam" id="NF038020">
    <property type="entry name" value="HeR"/>
    <property type="match status" value="1"/>
</dbReference>
<feature type="transmembrane region" description="Helical" evidence="1">
    <location>
        <begin position="114"/>
        <end position="134"/>
    </location>
</feature>
<comment type="caution">
    <text evidence="2">The sequence shown here is derived from an EMBL/GenBank/DDBJ whole genome shotgun (WGS) entry which is preliminary data.</text>
</comment>
<dbReference type="Gene3D" id="1.20.1070.10">
    <property type="entry name" value="Rhodopsin 7-helix transmembrane proteins"/>
    <property type="match status" value="1"/>
</dbReference>